<keyword evidence="5" id="KW-1133">Transmembrane helix</keyword>
<name>E3BFD9_9VIBR</name>
<reference evidence="8 9" key="1">
    <citation type="journal article" date="2012" name="Int. J. Syst. Evol. Microbiol.">
        <title>Vibrio caribbeanicus sp. nov., isolated from the marine sponge Scleritoderma cyanea.</title>
        <authorList>
            <person name="Hoffmann M."/>
            <person name="Monday S.R."/>
            <person name="Allard M.W."/>
            <person name="Strain E.A."/>
            <person name="Whittaker P."/>
            <person name="Naum M."/>
            <person name="McCarthy P.J."/>
            <person name="Lopez J.V."/>
            <person name="Fischer M."/>
            <person name="Brown E.W."/>
        </authorList>
    </citation>
    <scope>NUCLEOTIDE SEQUENCE [LARGE SCALE GENOMIC DNA]</scope>
    <source>
        <strain evidence="8 9">ATCC BAA-2122</strain>
    </source>
</reference>
<feature type="domain" description="HAMP" evidence="7">
    <location>
        <begin position="137"/>
        <end position="181"/>
    </location>
</feature>
<keyword evidence="5" id="KW-0472">Membrane</keyword>
<sequence>MKEIPFRWIDRYLIHLKIQEKFSLLLILPIIALISVSLVFNNAAERMLHNQYNTEYQLVKNLINDGYVSQKKIDTILTSLGENTSSNTKSTLLLENKNSLLSSLNIAEMVIIFSVLFIMTMSVYYIMTFIGGAMFTMNKALKTLADGDLTERMNFFKVRDEFSDIAITIDKVAEREQNMVLSIQKSITLMQSISADLSQSNQRSHEISGVQQEHLNSLASATEEMVATIRDVANLAQDSSTQTVQAHTVAAEGQTKVVRTLDSISNLSFEIQSASDAVSQLESNTAQIDDVVATIRGISEQTNLLALNAAIEAARAGEQGRGFAVVADEVRALASRTQQATGEIQSMIEAVQKNSRSLTHLMEKTVSNASTGKQKMSEVDVEIGTLTKKNQRISDSSIQIATAAEQQGVVAVNIAESVEEVRNQATNVHNMISENTLTISKLTNQSNQLEKLLDGIRA</sequence>
<dbReference type="InterPro" id="IPR004089">
    <property type="entry name" value="MCPsignal_dom"/>
</dbReference>
<dbReference type="EMBL" id="AEIU01000022">
    <property type="protein sequence ID" value="EFP98117.1"/>
    <property type="molecule type" value="Genomic_DNA"/>
</dbReference>
<dbReference type="CDD" id="cd11386">
    <property type="entry name" value="MCP_signal"/>
    <property type="match status" value="1"/>
</dbReference>
<protein>
    <submittedName>
        <fullName evidence="8">Putative methyl-accepting chemotaxis protein</fullName>
    </submittedName>
</protein>
<evidence type="ECO:0000256" key="4">
    <source>
        <dbReference type="PROSITE-ProRule" id="PRU00284"/>
    </source>
</evidence>
<dbReference type="FunFam" id="1.10.287.950:FF:000001">
    <property type="entry name" value="Methyl-accepting chemotaxis sensory transducer"/>
    <property type="match status" value="1"/>
</dbReference>
<dbReference type="PANTHER" id="PTHR32089:SF65">
    <property type="entry name" value="CHEMOTAXIS SIGNAL TRANSDUCTION SYSTEM METHYL ACCEPTING SENSORY TRANSDUCER"/>
    <property type="match status" value="1"/>
</dbReference>
<dbReference type="AlphaFoldDB" id="E3BFD9"/>
<dbReference type="STRING" id="796620.VIBC2010_10022"/>
<evidence type="ECO:0000313" key="8">
    <source>
        <dbReference type="EMBL" id="EFP98117.1"/>
    </source>
</evidence>
<evidence type="ECO:0000256" key="2">
    <source>
        <dbReference type="ARBA" id="ARBA00023224"/>
    </source>
</evidence>
<dbReference type="GO" id="GO:0016020">
    <property type="term" value="C:membrane"/>
    <property type="evidence" value="ECO:0007669"/>
    <property type="project" value="UniProtKB-SubCell"/>
</dbReference>
<dbReference type="Gene3D" id="1.10.287.950">
    <property type="entry name" value="Methyl-accepting chemotaxis protein"/>
    <property type="match status" value="1"/>
</dbReference>
<dbReference type="Proteomes" id="UP000002943">
    <property type="component" value="Unassembled WGS sequence"/>
</dbReference>
<proteinExistence type="inferred from homology"/>
<feature type="domain" description="Methyl-accepting transducer" evidence="6">
    <location>
        <begin position="186"/>
        <end position="422"/>
    </location>
</feature>
<feature type="transmembrane region" description="Helical" evidence="5">
    <location>
        <begin position="109"/>
        <end position="135"/>
    </location>
</feature>
<gene>
    <name evidence="8" type="ORF">VIBC2010_10022</name>
</gene>
<evidence type="ECO:0000256" key="1">
    <source>
        <dbReference type="ARBA" id="ARBA00004370"/>
    </source>
</evidence>
<dbReference type="InterPro" id="IPR003660">
    <property type="entry name" value="HAMP_dom"/>
</dbReference>
<evidence type="ECO:0000259" key="6">
    <source>
        <dbReference type="PROSITE" id="PS50111"/>
    </source>
</evidence>
<dbReference type="PANTHER" id="PTHR32089">
    <property type="entry name" value="METHYL-ACCEPTING CHEMOTAXIS PROTEIN MCPB"/>
    <property type="match status" value="1"/>
</dbReference>
<dbReference type="GO" id="GO:0006935">
    <property type="term" value="P:chemotaxis"/>
    <property type="evidence" value="ECO:0007669"/>
    <property type="project" value="UniProtKB-ARBA"/>
</dbReference>
<dbReference type="eggNOG" id="COG0840">
    <property type="taxonomic scope" value="Bacteria"/>
</dbReference>
<dbReference type="PROSITE" id="PS50111">
    <property type="entry name" value="CHEMOTAXIS_TRANSDUC_2"/>
    <property type="match status" value="1"/>
</dbReference>
<evidence type="ECO:0000259" key="7">
    <source>
        <dbReference type="PROSITE" id="PS50885"/>
    </source>
</evidence>
<dbReference type="OrthoDB" id="6757190at2"/>
<dbReference type="RefSeq" id="WP_009599612.1">
    <property type="nucleotide sequence ID" value="NZ_AEIU01000022.1"/>
</dbReference>
<dbReference type="Pfam" id="PF00015">
    <property type="entry name" value="MCPsignal"/>
    <property type="match status" value="1"/>
</dbReference>
<accession>E3BFD9</accession>
<evidence type="ECO:0000256" key="5">
    <source>
        <dbReference type="SAM" id="Phobius"/>
    </source>
</evidence>
<comment type="similarity">
    <text evidence="3">Belongs to the methyl-accepting chemotaxis (MCP) protein family.</text>
</comment>
<dbReference type="SMART" id="SM00283">
    <property type="entry name" value="MA"/>
    <property type="match status" value="1"/>
</dbReference>
<comment type="caution">
    <text evidence="8">The sequence shown here is derived from an EMBL/GenBank/DDBJ whole genome shotgun (WGS) entry which is preliminary data.</text>
</comment>
<keyword evidence="2 4" id="KW-0807">Transducer</keyword>
<keyword evidence="9" id="KW-1185">Reference proteome</keyword>
<evidence type="ECO:0000313" key="9">
    <source>
        <dbReference type="Proteomes" id="UP000002943"/>
    </source>
</evidence>
<organism evidence="8 9">
    <name type="scientific">Vibrio caribbeanicus ATCC BAA-2122</name>
    <dbReference type="NCBI Taxonomy" id="796620"/>
    <lineage>
        <taxon>Bacteria</taxon>
        <taxon>Pseudomonadati</taxon>
        <taxon>Pseudomonadota</taxon>
        <taxon>Gammaproteobacteria</taxon>
        <taxon>Vibrionales</taxon>
        <taxon>Vibrionaceae</taxon>
        <taxon>Vibrio</taxon>
    </lineage>
</organism>
<dbReference type="GO" id="GO:0007165">
    <property type="term" value="P:signal transduction"/>
    <property type="evidence" value="ECO:0007669"/>
    <property type="project" value="UniProtKB-KW"/>
</dbReference>
<evidence type="ECO:0000256" key="3">
    <source>
        <dbReference type="ARBA" id="ARBA00029447"/>
    </source>
</evidence>
<dbReference type="PROSITE" id="PS50885">
    <property type="entry name" value="HAMP"/>
    <property type="match status" value="1"/>
</dbReference>
<dbReference type="SUPFAM" id="SSF58104">
    <property type="entry name" value="Methyl-accepting chemotaxis protein (MCP) signaling domain"/>
    <property type="match status" value="1"/>
</dbReference>
<keyword evidence="5" id="KW-0812">Transmembrane</keyword>
<comment type="subcellular location">
    <subcellularLocation>
        <location evidence="1">Membrane</location>
    </subcellularLocation>
</comment>
<feature type="transmembrane region" description="Helical" evidence="5">
    <location>
        <begin position="21"/>
        <end position="40"/>
    </location>
</feature>